<dbReference type="EMBL" id="JARBHB010000015">
    <property type="protein sequence ID" value="KAJ8867294.1"/>
    <property type="molecule type" value="Genomic_DNA"/>
</dbReference>
<evidence type="ECO:0000313" key="2">
    <source>
        <dbReference type="Proteomes" id="UP001159363"/>
    </source>
</evidence>
<organism evidence="1 2">
    <name type="scientific">Dryococelus australis</name>
    <dbReference type="NCBI Taxonomy" id="614101"/>
    <lineage>
        <taxon>Eukaryota</taxon>
        <taxon>Metazoa</taxon>
        <taxon>Ecdysozoa</taxon>
        <taxon>Arthropoda</taxon>
        <taxon>Hexapoda</taxon>
        <taxon>Insecta</taxon>
        <taxon>Pterygota</taxon>
        <taxon>Neoptera</taxon>
        <taxon>Polyneoptera</taxon>
        <taxon>Phasmatodea</taxon>
        <taxon>Verophasmatodea</taxon>
        <taxon>Anareolatae</taxon>
        <taxon>Phasmatidae</taxon>
        <taxon>Eurycanthinae</taxon>
        <taxon>Dryococelus</taxon>
    </lineage>
</organism>
<protein>
    <submittedName>
        <fullName evidence="1">Uncharacterized protein</fullName>
    </submittedName>
</protein>
<proteinExistence type="predicted"/>
<comment type="caution">
    <text evidence="1">The sequence shown here is derived from an EMBL/GenBank/DDBJ whole genome shotgun (WGS) entry which is preliminary data.</text>
</comment>
<keyword evidence="2" id="KW-1185">Reference proteome</keyword>
<evidence type="ECO:0000313" key="1">
    <source>
        <dbReference type="EMBL" id="KAJ8867294.1"/>
    </source>
</evidence>
<gene>
    <name evidence="1" type="ORF">PR048_031095</name>
</gene>
<dbReference type="Proteomes" id="UP001159363">
    <property type="component" value="Chromosome 14"/>
</dbReference>
<reference evidence="1 2" key="1">
    <citation type="submission" date="2023-02" db="EMBL/GenBank/DDBJ databases">
        <title>LHISI_Scaffold_Assembly.</title>
        <authorList>
            <person name="Stuart O.P."/>
            <person name="Cleave R."/>
            <person name="Magrath M.J.L."/>
            <person name="Mikheyev A.S."/>
        </authorList>
    </citation>
    <scope>NUCLEOTIDE SEQUENCE [LARGE SCALE GENOMIC DNA]</scope>
    <source>
        <strain evidence="1">Daus_M_001</strain>
        <tissue evidence="1">Leg muscle</tissue>
    </source>
</reference>
<name>A0ABQ9G4A0_9NEOP</name>
<sequence length="99" mass="10701">MSARLAMLAQNLPSADFLTTAVVFANTQQIELVMQKGVFPNITLLGMLAELAIPHNGHPNPLWHLRELQGLGLGVILATRQCIMGSICTPGIWQRIGGL</sequence>
<accession>A0ABQ9G4A0</accession>